<dbReference type="InterPro" id="IPR015421">
    <property type="entry name" value="PyrdxlP-dep_Trfase_major"/>
</dbReference>
<evidence type="ECO:0000256" key="6">
    <source>
        <dbReference type="ARBA" id="ARBA00022723"/>
    </source>
</evidence>
<dbReference type="GO" id="GO:0046872">
    <property type="term" value="F:metal ion binding"/>
    <property type="evidence" value="ECO:0007669"/>
    <property type="project" value="UniProtKB-KW"/>
</dbReference>
<dbReference type="Pfam" id="PF00266">
    <property type="entry name" value="Aminotran_5"/>
    <property type="match status" value="1"/>
</dbReference>
<keyword evidence="5" id="KW-0808">Transferase</keyword>
<evidence type="ECO:0000256" key="3">
    <source>
        <dbReference type="ARBA" id="ARBA00012239"/>
    </source>
</evidence>
<dbReference type="PANTHER" id="PTHR11601:SF34">
    <property type="entry name" value="CYSTEINE DESULFURASE"/>
    <property type="match status" value="1"/>
</dbReference>
<dbReference type="Proteomes" id="UP000465360">
    <property type="component" value="Unassembled WGS sequence"/>
</dbReference>
<organism evidence="12 13">
    <name type="scientific">Mycobacterium bourgelatii</name>
    <dbReference type="NCBI Taxonomy" id="1273442"/>
    <lineage>
        <taxon>Bacteria</taxon>
        <taxon>Bacillati</taxon>
        <taxon>Actinomycetota</taxon>
        <taxon>Actinomycetes</taxon>
        <taxon>Mycobacteriales</taxon>
        <taxon>Mycobacteriaceae</taxon>
        <taxon>Mycobacterium</taxon>
    </lineage>
</organism>
<dbReference type="EC" id="2.8.1.7" evidence="3"/>
<accession>A0A7I9YLJ4</accession>
<dbReference type="AlphaFoldDB" id="A0A7I9YLJ4"/>
<evidence type="ECO:0000259" key="11">
    <source>
        <dbReference type="Pfam" id="PF00266"/>
    </source>
</evidence>
<evidence type="ECO:0000256" key="5">
    <source>
        <dbReference type="ARBA" id="ARBA00022679"/>
    </source>
</evidence>
<dbReference type="Gene3D" id="3.40.640.10">
    <property type="entry name" value="Type I PLP-dependent aspartate aminotransferase-like (Major domain)"/>
    <property type="match status" value="1"/>
</dbReference>
<dbReference type="SUPFAM" id="SSF53383">
    <property type="entry name" value="PLP-dependent transferases"/>
    <property type="match status" value="1"/>
</dbReference>
<name>A0A7I9YLJ4_MYCBU</name>
<dbReference type="Gene3D" id="1.10.260.50">
    <property type="match status" value="1"/>
</dbReference>
<sequence>MLPPRLGKIGVYLPVYLQSADPDCNPATTAGLLVTGDQQGVTNALVSIGVSPPSYYSTTYPGVADVAAVAQVTRNLSKFGTAQLDQYPGRVMVYLDHAATTPMHPAAIEAMTAVLGTVGNASSLHTTGRAARRRLEESRELIAEKLGARPSEVIFTAGGTESDNLALKGIYWARRDADQSRRRIVTTEVEHHAVLDSVNWLVEHEGAEVTQLPTAADGSVSAAALREVLQAHDDVALVSVMWANNEVGTVMPTAELAAVAAEFGVPMHSDAVQAVGQLPVDFDASGLSAMSITAHKFGGPPAVGALLLRRDVACVPVLHGGGQERDIRSGTPDVAGAVGMATAVRIAVDGVEANSERLRALRDRLVDGVLAQIDEVHLNGAGDPLRLPGNAHFTFRGCEGDALLMLLDANGIECSTGSACTAGVAQPSHVLIAMGADPASARGSLRLSLGHTSVDADVDAVLEVLPGAVARARRAALASAGASR</sequence>
<dbReference type="GO" id="GO:0008483">
    <property type="term" value="F:transaminase activity"/>
    <property type="evidence" value="ECO:0007669"/>
    <property type="project" value="UniProtKB-KW"/>
</dbReference>
<evidence type="ECO:0000256" key="1">
    <source>
        <dbReference type="ARBA" id="ARBA00001933"/>
    </source>
</evidence>
<proteinExistence type="inferred from homology"/>
<evidence type="ECO:0000313" key="13">
    <source>
        <dbReference type="Proteomes" id="UP000465360"/>
    </source>
</evidence>
<dbReference type="FunFam" id="3.40.640.10:FF:000084">
    <property type="entry name" value="IscS-like cysteine desulfurase"/>
    <property type="match status" value="1"/>
</dbReference>
<comment type="similarity">
    <text evidence="2">Belongs to the class-V pyridoxal-phosphate-dependent aminotransferase family. NifS/IscS subfamily.</text>
</comment>
<comment type="caution">
    <text evidence="12">The sequence shown here is derived from an EMBL/GenBank/DDBJ whole genome shotgun (WGS) entry which is preliminary data.</text>
</comment>
<dbReference type="PANTHER" id="PTHR11601">
    <property type="entry name" value="CYSTEINE DESULFURYLASE FAMILY MEMBER"/>
    <property type="match status" value="1"/>
</dbReference>
<dbReference type="InterPro" id="IPR015422">
    <property type="entry name" value="PyrdxlP-dep_Trfase_small"/>
</dbReference>
<keyword evidence="7" id="KW-0663">Pyridoxal phosphate</keyword>
<keyword evidence="9" id="KW-0411">Iron-sulfur</keyword>
<dbReference type="EMBL" id="BLKZ01000001">
    <property type="protein sequence ID" value="GFG89564.1"/>
    <property type="molecule type" value="Genomic_DNA"/>
</dbReference>
<keyword evidence="6" id="KW-0479">Metal-binding</keyword>
<dbReference type="FunFam" id="3.90.1150.10:FF:000053">
    <property type="entry name" value="Cysteine desulfurase NifS"/>
    <property type="match status" value="1"/>
</dbReference>
<evidence type="ECO:0000256" key="7">
    <source>
        <dbReference type="ARBA" id="ARBA00022898"/>
    </source>
</evidence>
<evidence type="ECO:0000313" key="12">
    <source>
        <dbReference type="EMBL" id="GFG89564.1"/>
    </source>
</evidence>
<comment type="cofactor">
    <cofactor evidence="1">
        <name>pyridoxal 5'-phosphate</name>
        <dbReference type="ChEBI" id="CHEBI:597326"/>
    </cofactor>
</comment>
<dbReference type="GO" id="GO:0051536">
    <property type="term" value="F:iron-sulfur cluster binding"/>
    <property type="evidence" value="ECO:0007669"/>
    <property type="project" value="UniProtKB-KW"/>
</dbReference>
<evidence type="ECO:0000256" key="10">
    <source>
        <dbReference type="ARBA" id="ARBA00050776"/>
    </source>
</evidence>
<dbReference type="GO" id="GO:0031071">
    <property type="term" value="F:cysteine desulfurase activity"/>
    <property type="evidence" value="ECO:0007669"/>
    <property type="project" value="UniProtKB-EC"/>
</dbReference>
<feature type="domain" description="Aminotransferase class V" evidence="11">
    <location>
        <begin position="93"/>
        <end position="461"/>
    </location>
</feature>
<evidence type="ECO:0000256" key="4">
    <source>
        <dbReference type="ARBA" id="ARBA00022576"/>
    </source>
</evidence>
<dbReference type="Gene3D" id="3.90.1150.10">
    <property type="entry name" value="Aspartate Aminotransferase, domain 1"/>
    <property type="match status" value="1"/>
</dbReference>
<protein>
    <recommendedName>
        <fullName evidence="3">cysteine desulfurase</fullName>
        <ecNumber evidence="3">2.8.1.7</ecNumber>
    </recommendedName>
</protein>
<keyword evidence="4" id="KW-0032">Aminotransferase</keyword>
<keyword evidence="13" id="KW-1185">Reference proteome</keyword>
<comment type="catalytic activity">
    <reaction evidence="10">
        <text>(sulfur carrier)-H + L-cysteine = (sulfur carrier)-SH + L-alanine</text>
        <dbReference type="Rhea" id="RHEA:43892"/>
        <dbReference type="Rhea" id="RHEA-COMP:14737"/>
        <dbReference type="Rhea" id="RHEA-COMP:14739"/>
        <dbReference type="ChEBI" id="CHEBI:29917"/>
        <dbReference type="ChEBI" id="CHEBI:35235"/>
        <dbReference type="ChEBI" id="CHEBI:57972"/>
        <dbReference type="ChEBI" id="CHEBI:64428"/>
        <dbReference type="EC" id="2.8.1.7"/>
    </reaction>
</comment>
<reference evidence="12 13" key="1">
    <citation type="journal article" date="2019" name="Emerg. Microbes Infect.">
        <title>Comprehensive subspecies identification of 175 nontuberculous mycobacteria species based on 7547 genomic profiles.</title>
        <authorList>
            <person name="Matsumoto Y."/>
            <person name="Kinjo T."/>
            <person name="Motooka D."/>
            <person name="Nabeya D."/>
            <person name="Jung N."/>
            <person name="Uechi K."/>
            <person name="Horii T."/>
            <person name="Iida T."/>
            <person name="Fujita J."/>
            <person name="Nakamura S."/>
        </authorList>
    </citation>
    <scope>NUCLEOTIDE SEQUENCE [LARGE SCALE GENOMIC DNA]</scope>
    <source>
        <strain evidence="12 13">JCM 30725</strain>
    </source>
</reference>
<evidence type="ECO:0000256" key="2">
    <source>
        <dbReference type="ARBA" id="ARBA00006490"/>
    </source>
</evidence>
<evidence type="ECO:0000256" key="9">
    <source>
        <dbReference type="ARBA" id="ARBA00023014"/>
    </source>
</evidence>
<dbReference type="InterPro" id="IPR000192">
    <property type="entry name" value="Aminotrans_V_dom"/>
</dbReference>
<evidence type="ECO:0000256" key="8">
    <source>
        <dbReference type="ARBA" id="ARBA00023004"/>
    </source>
</evidence>
<keyword evidence="8" id="KW-0408">Iron</keyword>
<gene>
    <name evidence="12" type="primary">iscS_1</name>
    <name evidence="12" type="ORF">MBOU_16060</name>
</gene>
<dbReference type="InterPro" id="IPR015424">
    <property type="entry name" value="PyrdxlP-dep_Trfase"/>
</dbReference>